<dbReference type="HOGENOM" id="CLU_066557_0_0_1"/>
<dbReference type="AlphaFoldDB" id="K3WMB7"/>
<evidence type="ECO:0000313" key="3">
    <source>
        <dbReference type="EnsemblProtists" id="PYU1_T006109"/>
    </source>
</evidence>
<dbReference type="EnsemblProtists" id="PYU1_T006109">
    <property type="protein sequence ID" value="PYU1_T006109"/>
    <property type="gene ID" value="PYU1_G006097"/>
</dbReference>
<accession>K3WMB7</accession>
<organism evidence="3 4">
    <name type="scientific">Globisporangium ultimum (strain ATCC 200006 / CBS 805.95 / DAOM BR144)</name>
    <name type="common">Pythium ultimum</name>
    <dbReference type="NCBI Taxonomy" id="431595"/>
    <lineage>
        <taxon>Eukaryota</taxon>
        <taxon>Sar</taxon>
        <taxon>Stramenopiles</taxon>
        <taxon>Oomycota</taxon>
        <taxon>Peronosporomycetes</taxon>
        <taxon>Pythiales</taxon>
        <taxon>Pythiaceae</taxon>
        <taxon>Globisporangium</taxon>
    </lineage>
</organism>
<feature type="region of interest" description="Disordered" evidence="1">
    <location>
        <begin position="332"/>
        <end position="351"/>
    </location>
</feature>
<dbReference type="eggNOG" id="ENOG502SMT2">
    <property type="taxonomic scope" value="Eukaryota"/>
</dbReference>
<keyword evidence="4" id="KW-1185">Reference proteome</keyword>
<dbReference type="InParanoid" id="K3WMB7"/>
<protein>
    <submittedName>
        <fullName evidence="3">Uncharacterized protein</fullName>
    </submittedName>
</protein>
<name>K3WMB7_GLOUD</name>
<sequence>MHYAFQNSAISGLGNLQSRAMRAVVHLVQQLSAAVSCDGVVFATSMLLLGAGLIPGCEVLYRVQNVSSASEKLAAVAALTTLDKATIAGSALVAVLGFAVLAGHMLTLRSKQRSRIWAALGLMLVLAALASTVLLVKISAQQKLESAWHDSVFTQREEVFEARVNDVYCHVKGAQVCQIASLGEAKQVFPLDSWPVGMASQPGKTIRTTCERFDESVRLWDYPAKMELCRVCHTITQDEQRGGDELLDVVHDISFQELQWCGAYLVNDERDVQGYDDVSESPYRKHRHAFQQLLTQSQPLYTLTLGTRVLFVLISAAIACFVALFGSSRRKTNSRSKSVNGESAETDKIIV</sequence>
<feature type="transmembrane region" description="Helical" evidence="2">
    <location>
        <begin position="31"/>
        <end position="54"/>
    </location>
</feature>
<keyword evidence="2" id="KW-0812">Transmembrane</keyword>
<feature type="transmembrane region" description="Helical" evidence="2">
    <location>
        <begin position="116"/>
        <end position="136"/>
    </location>
</feature>
<dbReference type="VEuPathDB" id="FungiDB:PYU1_G006097"/>
<reference evidence="3" key="3">
    <citation type="submission" date="2015-02" db="UniProtKB">
        <authorList>
            <consortium name="EnsemblProtists"/>
        </authorList>
    </citation>
    <scope>IDENTIFICATION</scope>
    <source>
        <strain evidence="3">DAOM BR144</strain>
    </source>
</reference>
<evidence type="ECO:0000256" key="2">
    <source>
        <dbReference type="SAM" id="Phobius"/>
    </source>
</evidence>
<reference evidence="4" key="1">
    <citation type="journal article" date="2010" name="Genome Biol.">
        <title>Genome sequence of the necrotrophic plant pathogen Pythium ultimum reveals original pathogenicity mechanisms and effector repertoire.</title>
        <authorList>
            <person name="Levesque C.A."/>
            <person name="Brouwer H."/>
            <person name="Cano L."/>
            <person name="Hamilton J.P."/>
            <person name="Holt C."/>
            <person name="Huitema E."/>
            <person name="Raffaele S."/>
            <person name="Robideau G.P."/>
            <person name="Thines M."/>
            <person name="Win J."/>
            <person name="Zerillo M.M."/>
            <person name="Beakes G.W."/>
            <person name="Boore J.L."/>
            <person name="Busam D."/>
            <person name="Dumas B."/>
            <person name="Ferriera S."/>
            <person name="Fuerstenberg S.I."/>
            <person name="Gachon C.M."/>
            <person name="Gaulin E."/>
            <person name="Govers F."/>
            <person name="Grenville-Briggs L."/>
            <person name="Horner N."/>
            <person name="Hostetler J."/>
            <person name="Jiang R.H."/>
            <person name="Johnson J."/>
            <person name="Krajaejun T."/>
            <person name="Lin H."/>
            <person name="Meijer H.J."/>
            <person name="Moore B."/>
            <person name="Morris P."/>
            <person name="Phuntmart V."/>
            <person name="Puiu D."/>
            <person name="Shetty J."/>
            <person name="Stajich J.E."/>
            <person name="Tripathy S."/>
            <person name="Wawra S."/>
            <person name="van West P."/>
            <person name="Whitty B.R."/>
            <person name="Coutinho P.M."/>
            <person name="Henrissat B."/>
            <person name="Martin F."/>
            <person name="Thomas P.D."/>
            <person name="Tyler B.M."/>
            <person name="De Vries R.P."/>
            <person name="Kamoun S."/>
            <person name="Yandell M."/>
            <person name="Tisserat N."/>
            <person name="Buell C.R."/>
        </authorList>
    </citation>
    <scope>NUCLEOTIDE SEQUENCE</scope>
    <source>
        <strain evidence="4">DAOM:BR144</strain>
    </source>
</reference>
<feature type="transmembrane region" description="Helical" evidence="2">
    <location>
        <begin position="85"/>
        <end position="104"/>
    </location>
</feature>
<feature type="transmembrane region" description="Helical" evidence="2">
    <location>
        <begin position="300"/>
        <end position="325"/>
    </location>
</feature>
<evidence type="ECO:0000256" key="1">
    <source>
        <dbReference type="SAM" id="MobiDB-lite"/>
    </source>
</evidence>
<evidence type="ECO:0000313" key="4">
    <source>
        <dbReference type="Proteomes" id="UP000019132"/>
    </source>
</evidence>
<dbReference type="Proteomes" id="UP000019132">
    <property type="component" value="Unassembled WGS sequence"/>
</dbReference>
<reference evidence="4" key="2">
    <citation type="submission" date="2010-04" db="EMBL/GenBank/DDBJ databases">
        <authorList>
            <person name="Buell R."/>
            <person name="Hamilton J."/>
            <person name="Hostetler J."/>
        </authorList>
    </citation>
    <scope>NUCLEOTIDE SEQUENCE [LARGE SCALE GENOMIC DNA]</scope>
    <source>
        <strain evidence="4">DAOM:BR144</strain>
    </source>
</reference>
<dbReference type="EMBL" id="GL376625">
    <property type="status" value="NOT_ANNOTATED_CDS"/>
    <property type="molecule type" value="Genomic_DNA"/>
</dbReference>
<keyword evidence="2" id="KW-0472">Membrane</keyword>
<keyword evidence="2" id="KW-1133">Transmembrane helix</keyword>
<proteinExistence type="predicted"/>